<reference evidence="2" key="1">
    <citation type="journal article" date="2014" name="Int. J. Syst. Evol. Microbiol.">
        <title>Complete genome sequence of Corynebacterium casei LMG S-19264T (=DSM 44701T), isolated from a smear-ripened cheese.</title>
        <authorList>
            <consortium name="US DOE Joint Genome Institute (JGI-PGF)"/>
            <person name="Walter F."/>
            <person name="Albersmeier A."/>
            <person name="Kalinowski J."/>
            <person name="Ruckert C."/>
        </authorList>
    </citation>
    <scope>NUCLEOTIDE SEQUENCE</scope>
    <source>
        <strain evidence="2">CGMCC 1.15367</strain>
    </source>
</reference>
<evidence type="ECO:0000313" key="3">
    <source>
        <dbReference type="Proteomes" id="UP000644699"/>
    </source>
</evidence>
<reference evidence="2" key="2">
    <citation type="submission" date="2020-09" db="EMBL/GenBank/DDBJ databases">
        <authorList>
            <person name="Sun Q."/>
            <person name="Zhou Y."/>
        </authorList>
    </citation>
    <scope>NUCLEOTIDE SEQUENCE</scope>
    <source>
        <strain evidence="2">CGMCC 1.15367</strain>
    </source>
</reference>
<accession>A0A916ZJ25</accession>
<dbReference type="Proteomes" id="UP000644699">
    <property type="component" value="Unassembled WGS sequence"/>
</dbReference>
<feature type="coiled-coil region" evidence="1">
    <location>
        <begin position="5"/>
        <end position="32"/>
    </location>
</feature>
<comment type="caution">
    <text evidence="2">The sequence shown here is derived from an EMBL/GenBank/DDBJ whole genome shotgun (WGS) entry which is preliminary data.</text>
</comment>
<name>A0A916ZJ25_9HYPH</name>
<dbReference type="RefSeq" id="WP_188907977.1">
    <property type="nucleotide sequence ID" value="NZ_BMIQ01000002.1"/>
</dbReference>
<proteinExistence type="predicted"/>
<evidence type="ECO:0000256" key="1">
    <source>
        <dbReference type="SAM" id="Coils"/>
    </source>
</evidence>
<keyword evidence="3" id="KW-1185">Reference proteome</keyword>
<gene>
    <name evidence="2" type="ORF">GCM10011390_19050</name>
</gene>
<dbReference type="AlphaFoldDB" id="A0A916ZJ25"/>
<evidence type="ECO:0008006" key="4">
    <source>
        <dbReference type="Google" id="ProtNLM"/>
    </source>
</evidence>
<protein>
    <recommendedName>
        <fullName evidence="4">Transposase</fullName>
    </recommendedName>
</protein>
<organism evidence="2 3">
    <name type="scientific">Aureimonas endophytica</name>
    <dbReference type="NCBI Taxonomy" id="2027858"/>
    <lineage>
        <taxon>Bacteria</taxon>
        <taxon>Pseudomonadati</taxon>
        <taxon>Pseudomonadota</taxon>
        <taxon>Alphaproteobacteria</taxon>
        <taxon>Hyphomicrobiales</taxon>
        <taxon>Aurantimonadaceae</taxon>
        <taxon>Aureimonas</taxon>
    </lineage>
</organism>
<keyword evidence="1" id="KW-0175">Coiled coil</keyword>
<evidence type="ECO:0000313" key="2">
    <source>
        <dbReference type="EMBL" id="GGE00425.1"/>
    </source>
</evidence>
<dbReference type="EMBL" id="BMIQ01000002">
    <property type="protein sequence ID" value="GGE00425.1"/>
    <property type="molecule type" value="Genomic_DNA"/>
</dbReference>
<sequence>MRRTLTKLDRHVVKLEARVRDLERENEWLRAMSSSGFARGLIKPAPSIEWTPAAEEEDLL</sequence>